<feature type="domain" description="Transglutaminase-like" evidence="2">
    <location>
        <begin position="271"/>
        <end position="342"/>
    </location>
</feature>
<evidence type="ECO:0000259" key="3">
    <source>
        <dbReference type="Pfam" id="PF12969"/>
    </source>
</evidence>
<keyword evidence="5" id="KW-1185">Reference proteome</keyword>
<organism evidence="4 5">
    <name type="scientific">Caballeronia cordobensis</name>
    <name type="common">Burkholderia cordobensis</name>
    <dbReference type="NCBI Taxonomy" id="1353886"/>
    <lineage>
        <taxon>Bacteria</taxon>
        <taxon>Pseudomonadati</taxon>
        <taxon>Pseudomonadota</taxon>
        <taxon>Betaproteobacteria</taxon>
        <taxon>Burkholderiales</taxon>
        <taxon>Burkholderiaceae</taxon>
        <taxon>Caballeronia</taxon>
    </lineage>
</organism>
<dbReference type="EMBL" id="FCNY02000001">
    <property type="protein sequence ID" value="SAL10881.1"/>
    <property type="molecule type" value="Genomic_DNA"/>
</dbReference>
<dbReference type="InterPro" id="IPR002931">
    <property type="entry name" value="Transglutaminase-like"/>
</dbReference>
<dbReference type="Pfam" id="PF01841">
    <property type="entry name" value="Transglut_core"/>
    <property type="match status" value="1"/>
</dbReference>
<reference evidence="5" key="1">
    <citation type="submission" date="2016-01" db="EMBL/GenBank/DDBJ databases">
        <authorList>
            <person name="Peeters C."/>
        </authorList>
    </citation>
    <scope>NUCLEOTIDE SEQUENCE [LARGE SCALE GENOMIC DNA]</scope>
</reference>
<accession>A0A158ETJ1</accession>
<dbReference type="InterPro" id="IPR024618">
    <property type="entry name" value="DUF3857"/>
</dbReference>
<dbReference type="RefSeq" id="WP_053567395.1">
    <property type="nucleotide sequence ID" value="NZ_FCNY02000001.1"/>
</dbReference>
<evidence type="ECO:0000256" key="1">
    <source>
        <dbReference type="SAM" id="SignalP"/>
    </source>
</evidence>
<protein>
    <submittedName>
        <fullName evidence="4">Membrane protein</fullName>
    </submittedName>
</protein>
<gene>
    <name evidence="4" type="ORF">AWB70_00216</name>
</gene>
<dbReference type="Gene3D" id="3.10.620.30">
    <property type="match status" value="1"/>
</dbReference>
<feature type="domain" description="DUF3857" evidence="3">
    <location>
        <begin position="52"/>
        <end position="209"/>
    </location>
</feature>
<dbReference type="SUPFAM" id="SSF54001">
    <property type="entry name" value="Cysteine proteinases"/>
    <property type="match status" value="1"/>
</dbReference>
<dbReference type="InterPro" id="IPR038765">
    <property type="entry name" value="Papain-like_cys_pep_sf"/>
</dbReference>
<evidence type="ECO:0000259" key="2">
    <source>
        <dbReference type="Pfam" id="PF01841"/>
    </source>
</evidence>
<name>A0A158ETJ1_CABCO</name>
<proteinExistence type="predicted"/>
<evidence type="ECO:0000313" key="4">
    <source>
        <dbReference type="EMBL" id="SAL10881.1"/>
    </source>
</evidence>
<dbReference type="AlphaFoldDB" id="A0A158ETJ1"/>
<keyword evidence="1" id="KW-0732">Signal</keyword>
<feature type="signal peptide" evidence="1">
    <location>
        <begin position="1"/>
        <end position="24"/>
    </location>
</feature>
<dbReference type="Proteomes" id="UP000054740">
    <property type="component" value="Unassembled WGS sequence"/>
</dbReference>
<feature type="chain" id="PRO_5011112027" evidence="1">
    <location>
        <begin position="25"/>
        <end position="628"/>
    </location>
</feature>
<dbReference type="Gene3D" id="2.60.40.3140">
    <property type="match status" value="1"/>
</dbReference>
<sequence>MTSRPRAFLAGSFGATLSSFTLLAATHTFAALQPVSEAPLALDQRAECRFLADGATECVNTFRYTILTDAGREALSRIDIDFPETDTVKIEKAELVQPGQKPVALTKSQIETRTAPNPAQGFSSDKQISLAFPNLRVGSTAVYSVRQRNTPVPFATQFHFSQAFAPSAIRYDRFHAEFSAERPIKYRSDKMEDFTITPSADAKKLTIDLKAPRFQSYVNEPASGAVRRYPRLELGSSLDLQENIGPFAKRYNALLAAPLPARAAAVVTKTKSLAPRERVSAFMQYLNQNFRYLNDWRASERGIVPFSLAEIERHGYGDCKDLSMLLTAMLRASGIKAEPVWLERGSYAAPLIAPSIYAVNHVIVRAEVDGAVWWLDATNPVFAPGIAMPDIQDRWVLVIGADGVVRQDAIPLAAPRTNLDVTMKMRFTNGDQGDVDAALALSGNPLMDLTVADRNDGKSASDTVICNIVATEPGRCDVQRQATGFLIPEQYKTKARVVDLRAVETRGNQYSFSRPGMLELWDSLARYKRNGQLSDIYLGAPETTKADVTLVAKRTDGQARECAVHNRWFDLELSGKPSSDGYRYRYSLTRKVAWLAHDEIVSAEFQKMVEQSRACVSGLQFAVQPLKG</sequence>
<evidence type="ECO:0000313" key="5">
    <source>
        <dbReference type="Proteomes" id="UP000054740"/>
    </source>
</evidence>
<dbReference type="Pfam" id="PF12969">
    <property type="entry name" value="DUF3857"/>
    <property type="match status" value="1"/>
</dbReference>